<dbReference type="GO" id="GO:0003700">
    <property type="term" value="F:DNA-binding transcription factor activity"/>
    <property type="evidence" value="ECO:0007669"/>
    <property type="project" value="InterPro"/>
</dbReference>
<dbReference type="CDD" id="cd03136">
    <property type="entry name" value="GATase1_AraC_ArgR_like"/>
    <property type="match status" value="1"/>
</dbReference>
<dbReference type="SMART" id="SM00342">
    <property type="entry name" value="HTH_ARAC"/>
    <property type="match status" value="1"/>
</dbReference>
<keyword evidence="1" id="KW-0805">Transcription regulation</keyword>
<proteinExistence type="predicted"/>
<evidence type="ECO:0000259" key="5">
    <source>
        <dbReference type="PROSITE" id="PS01124"/>
    </source>
</evidence>
<evidence type="ECO:0000256" key="2">
    <source>
        <dbReference type="ARBA" id="ARBA00023125"/>
    </source>
</evidence>
<dbReference type="PROSITE" id="PS00041">
    <property type="entry name" value="HTH_ARAC_FAMILY_1"/>
    <property type="match status" value="1"/>
</dbReference>
<dbReference type="Proteomes" id="UP000466024">
    <property type="component" value="Unassembled WGS sequence"/>
</dbReference>
<accession>A0A640WC55</accession>
<dbReference type="SUPFAM" id="SSF46689">
    <property type="entry name" value="Homeodomain-like"/>
    <property type="match status" value="2"/>
</dbReference>
<dbReference type="InterPro" id="IPR009057">
    <property type="entry name" value="Homeodomain-like_sf"/>
</dbReference>
<keyword evidence="3" id="KW-0804">Transcription</keyword>
<dbReference type="InterPro" id="IPR018062">
    <property type="entry name" value="HTH_AraC-typ_CS"/>
</dbReference>
<evidence type="ECO:0000256" key="4">
    <source>
        <dbReference type="SAM" id="MobiDB-lite"/>
    </source>
</evidence>
<dbReference type="InterPro" id="IPR018060">
    <property type="entry name" value="HTH_AraC"/>
</dbReference>
<dbReference type="PROSITE" id="PS01124">
    <property type="entry name" value="HTH_ARAC_FAMILY_2"/>
    <property type="match status" value="1"/>
</dbReference>
<organism evidence="6 7">
    <name type="scientific">Salinicola corii</name>
    <dbReference type="NCBI Taxonomy" id="2606937"/>
    <lineage>
        <taxon>Bacteria</taxon>
        <taxon>Pseudomonadati</taxon>
        <taxon>Pseudomonadota</taxon>
        <taxon>Gammaproteobacteria</taxon>
        <taxon>Oceanospirillales</taxon>
        <taxon>Halomonadaceae</taxon>
        <taxon>Salinicola</taxon>
    </lineage>
</organism>
<dbReference type="InterPro" id="IPR052158">
    <property type="entry name" value="INH-QAR"/>
</dbReference>
<dbReference type="InterPro" id="IPR002818">
    <property type="entry name" value="DJ-1/PfpI"/>
</dbReference>
<evidence type="ECO:0000256" key="3">
    <source>
        <dbReference type="ARBA" id="ARBA00023163"/>
    </source>
</evidence>
<evidence type="ECO:0000313" key="6">
    <source>
        <dbReference type="EMBL" id="KAA0016435.1"/>
    </source>
</evidence>
<dbReference type="PRINTS" id="PR00032">
    <property type="entry name" value="HTHARAC"/>
</dbReference>
<gene>
    <name evidence="6" type="ORF">F0A16_17070</name>
</gene>
<keyword evidence="2" id="KW-0238">DNA-binding</keyword>
<keyword evidence="7" id="KW-1185">Reference proteome</keyword>
<dbReference type="PANTHER" id="PTHR43130">
    <property type="entry name" value="ARAC-FAMILY TRANSCRIPTIONAL REGULATOR"/>
    <property type="match status" value="1"/>
</dbReference>
<dbReference type="PANTHER" id="PTHR43130:SF3">
    <property type="entry name" value="HTH-TYPE TRANSCRIPTIONAL REGULATOR RV1931C"/>
    <property type="match status" value="1"/>
</dbReference>
<dbReference type="InterPro" id="IPR029062">
    <property type="entry name" value="Class_I_gatase-like"/>
</dbReference>
<dbReference type="EMBL" id="VTPX01000011">
    <property type="protein sequence ID" value="KAA0016435.1"/>
    <property type="molecule type" value="Genomic_DNA"/>
</dbReference>
<dbReference type="SUPFAM" id="SSF52317">
    <property type="entry name" value="Class I glutamine amidotransferase-like"/>
    <property type="match status" value="1"/>
</dbReference>
<dbReference type="Pfam" id="PF01965">
    <property type="entry name" value="DJ-1_PfpI"/>
    <property type="match status" value="1"/>
</dbReference>
<evidence type="ECO:0000256" key="1">
    <source>
        <dbReference type="ARBA" id="ARBA00023015"/>
    </source>
</evidence>
<dbReference type="Pfam" id="PF12833">
    <property type="entry name" value="HTH_18"/>
    <property type="match status" value="1"/>
</dbReference>
<sequence>MRQDYVGPLPEPVGFLLIPRFSMMAFFAAVEPLRIANRLAGRELYRWTLISEDGQPVTASNDMTLLVDCGLVDAPSLPTLAVCAGFEPERGLPRRLSQWLHRQASEGCLLGGIDTGPLLLAEIGLLDGHHLTLHWESLPAFRERFPTLDAVESLFEIDARRFTCAGGAAAMDMTLSMIAGRHGQGLADDISEQLIHARLRPRQDHQRLPLAKRLGTHRRPLVDAVALMERHLEQPLSMTAVSERIGLSMRQLQRLFLDELGRRPRDYYLELRLDRARHLLEETDRDILSIGLACGFGSASSFSRAYRQQYGIPPSASRRPDGLPAPDANHGQ</sequence>
<evidence type="ECO:0000313" key="7">
    <source>
        <dbReference type="Proteomes" id="UP000466024"/>
    </source>
</evidence>
<feature type="domain" description="HTH araC/xylS-type" evidence="5">
    <location>
        <begin position="222"/>
        <end position="320"/>
    </location>
</feature>
<dbReference type="RefSeq" id="WP_149436577.1">
    <property type="nucleotide sequence ID" value="NZ_VTPX01000011.1"/>
</dbReference>
<reference evidence="6 7" key="1">
    <citation type="submission" date="2019-08" db="EMBL/GenBank/DDBJ databases">
        <title>Bioinformatics analysis of the strain L3 and L5.</title>
        <authorList>
            <person name="Li X."/>
        </authorList>
    </citation>
    <scope>NUCLEOTIDE SEQUENCE [LARGE SCALE GENOMIC DNA]</scope>
    <source>
        <strain evidence="6 7">L3</strain>
    </source>
</reference>
<dbReference type="Gene3D" id="3.40.50.880">
    <property type="match status" value="1"/>
</dbReference>
<comment type="caution">
    <text evidence="6">The sequence shown here is derived from an EMBL/GenBank/DDBJ whole genome shotgun (WGS) entry which is preliminary data.</text>
</comment>
<dbReference type="AlphaFoldDB" id="A0A640WC55"/>
<dbReference type="Gene3D" id="1.10.10.60">
    <property type="entry name" value="Homeodomain-like"/>
    <property type="match status" value="1"/>
</dbReference>
<name>A0A640WC55_9GAMM</name>
<feature type="region of interest" description="Disordered" evidence="4">
    <location>
        <begin position="311"/>
        <end position="332"/>
    </location>
</feature>
<dbReference type="InterPro" id="IPR020449">
    <property type="entry name" value="Tscrpt_reg_AraC-type_HTH"/>
</dbReference>
<protein>
    <submittedName>
        <fullName evidence="6">GlxA family transcriptional regulator</fullName>
    </submittedName>
</protein>
<dbReference type="GO" id="GO:0043565">
    <property type="term" value="F:sequence-specific DNA binding"/>
    <property type="evidence" value="ECO:0007669"/>
    <property type="project" value="InterPro"/>
</dbReference>